<evidence type="ECO:0000259" key="3">
    <source>
        <dbReference type="PROSITE" id="PS51294"/>
    </source>
</evidence>
<proteinExistence type="predicted"/>
<evidence type="ECO:0000313" key="4">
    <source>
        <dbReference type="EMBL" id="KAG7340172.1"/>
    </source>
</evidence>
<dbReference type="OrthoDB" id="118550at2759"/>
<keyword evidence="6" id="KW-1185">Reference proteome</keyword>
<feature type="domain" description="Myb-like" evidence="2">
    <location>
        <begin position="121"/>
        <end position="172"/>
    </location>
</feature>
<evidence type="ECO:0000259" key="2">
    <source>
        <dbReference type="PROSITE" id="PS50090"/>
    </source>
</evidence>
<comment type="caution">
    <text evidence="4">The sequence shown here is derived from an EMBL/GenBank/DDBJ whole genome shotgun (WGS) entry which is preliminary data.</text>
</comment>
<dbReference type="InterPro" id="IPR001005">
    <property type="entry name" value="SANT/Myb"/>
</dbReference>
<dbReference type="Pfam" id="PF00249">
    <property type="entry name" value="Myb_DNA-binding"/>
    <property type="match status" value="1"/>
</dbReference>
<reference evidence="4" key="1">
    <citation type="journal article" date="2021" name="Sci. Rep.">
        <title>Diploid genomic architecture of Nitzschia inconspicua, an elite biomass production diatom.</title>
        <authorList>
            <person name="Oliver A."/>
            <person name="Podell S."/>
            <person name="Pinowska A."/>
            <person name="Traller J.C."/>
            <person name="Smith S.R."/>
            <person name="McClure R."/>
            <person name="Beliaev A."/>
            <person name="Bohutskyi P."/>
            <person name="Hill E.A."/>
            <person name="Rabines A."/>
            <person name="Zheng H."/>
            <person name="Allen L.Z."/>
            <person name="Kuo A."/>
            <person name="Grigoriev I.V."/>
            <person name="Allen A.E."/>
            <person name="Hazlebeck D."/>
            <person name="Allen E.E."/>
        </authorList>
    </citation>
    <scope>NUCLEOTIDE SEQUENCE</scope>
    <source>
        <strain evidence="4">Hildebrandi</strain>
    </source>
</reference>
<dbReference type="InterPro" id="IPR017930">
    <property type="entry name" value="Myb_dom"/>
</dbReference>
<feature type="region of interest" description="Disordered" evidence="1">
    <location>
        <begin position="192"/>
        <end position="255"/>
    </location>
</feature>
<dbReference type="EMBL" id="JAGRRH010000009">
    <property type="protein sequence ID" value="KAG7364052.1"/>
    <property type="molecule type" value="Genomic_DNA"/>
</dbReference>
<dbReference type="CDD" id="cd00167">
    <property type="entry name" value="SANT"/>
    <property type="match status" value="1"/>
</dbReference>
<feature type="region of interest" description="Disordered" evidence="1">
    <location>
        <begin position="57"/>
        <end position="88"/>
    </location>
</feature>
<evidence type="ECO:0000313" key="5">
    <source>
        <dbReference type="EMBL" id="KAG7364052.1"/>
    </source>
</evidence>
<dbReference type="SMART" id="SM00717">
    <property type="entry name" value="SANT"/>
    <property type="match status" value="1"/>
</dbReference>
<organism evidence="4 6">
    <name type="scientific">Nitzschia inconspicua</name>
    <dbReference type="NCBI Taxonomy" id="303405"/>
    <lineage>
        <taxon>Eukaryota</taxon>
        <taxon>Sar</taxon>
        <taxon>Stramenopiles</taxon>
        <taxon>Ochrophyta</taxon>
        <taxon>Bacillariophyta</taxon>
        <taxon>Bacillariophyceae</taxon>
        <taxon>Bacillariophycidae</taxon>
        <taxon>Bacillariales</taxon>
        <taxon>Bacillariaceae</taxon>
        <taxon>Nitzschia</taxon>
    </lineage>
</organism>
<evidence type="ECO:0000313" key="6">
    <source>
        <dbReference type="Proteomes" id="UP000693970"/>
    </source>
</evidence>
<dbReference type="PROSITE" id="PS51294">
    <property type="entry name" value="HTH_MYB"/>
    <property type="match status" value="1"/>
</dbReference>
<feature type="domain" description="HTH myb-type" evidence="3">
    <location>
        <begin position="121"/>
        <end position="176"/>
    </location>
</feature>
<dbReference type="PROSITE" id="PS50090">
    <property type="entry name" value="MYB_LIKE"/>
    <property type="match status" value="1"/>
</dbReference>
<keyword evidence="4" id="KW-0238">DNA-binding</keyword>
<dbReference type="AlphaFoldDB" id="A0A9K3KAK7"/>
<name>A0A9K3KAK7_9STRA</name>
<reference evidence="4" key="2">
    <citation type="submission" date="2021-04" db="EMBL/GenBank/DDBJ databases">
        <authorList>
            <person name="Podell S."/>
        </authorList>
    </citation>
    <scope>NUCLEOTIDE SEQUENCE</scope>
    <source>
        <strain evidence="4">Hildebrandi</strain>
    </source>
</reference>
<protein>
    <submittedName>
        <fullName evidence="4">Myb-like DNA-binding protein</fullName>
    </submittedName>
</protein>
<gene>
    <name evidence="4" type="ORF">IV203_006576</name>
    <name evidence="5" type="ORF">IV203_037254</name>
</gene>
<accession>A0A9K3KAK7</accession>
<feature type="region of interest" description="Disordered" evidence="1">
    <location>
        <begin position="1"/>
        <end position="40"/>
    </location>
</feature>
<dbReference type="Proteomes" id="UP000693970">
    <property type="component" value="Unassembled WGS sequence"/>
</dbReference>
<evidence type="ECO:0000256" key="1">
    <source>
        <dbReference type="SAM" id="MobiDB-lite"/>
    </source>
</evidence>
<feature type="compositionally biased region" description="Basic and acidic residues" evidence="1">
    <location>
        <begin position="10"/>
        <end position="20"/>
    </location>
</feature>
<feature type="compositionally biased region" description="Basic residues" evidence="1">
    <location>
        <begin position="235"/>
        <end position="249"/>
    </location>
</feature>
<feature type="compositionally biased region" description="Basic residues" evidence="1">
    <location>
        <begin position="60"/>
        <end position="70"/>
    </location>
</feature>
<dbReference type="EMBL" id="JAGRRH010000028">
    <property type="protein sequence ID" value="KAG7340172.1"/>
    <property type="molecule type" value="Genomic_DNA"/>
</dbReference>
<sequence>MTTRPSPLSVKDDNVHDLSPRRSTRVSSRKCVDNSNKSSAFSKTHAAMVPFTAIPTTRTRGGRANRKRRVTLSPSSSPSYNKMKVASKHETPCISIKVTMDTSMSPPNRRLSTDLPAKTLSKRTKIGRWEKWEQIAFLRGLREHGRGHWKTIGKRIPTRTTVQVKTHAQVELKKLDNGFNIFEELDEYLKEENEDEEADPNVEGKRKKSSRKTKPCTKHHPSGRQQQLVAEAKKEKSRRVVKRARRCGHLPHQSLRTGAPTRTWLFLNRHIS</sequence>
<feature type="compositionally biased region" description="Basic residues" evidence="1">
    <location>
        <begin position="205"/>
        <end position="222"/>
    </location>
</feature>
<dbReference type="GO" id="GO:0003677">
    <property type="term" value="F:DNA binding"/>
    <property type="evidence" value="ECO:0007669"/>
    <property type="project" value="UniProtKB-KW"/>
</dbReference>